<sequence>MKTKLEPRYHHYLYFTPMEAMAVDHIPETSTYRGTWDKGGGQPGREQHFRLLISVSHTECLLEHSVFDDAEYCCFFKPSSSIRSLGDQ</sequence>
<evidence type="ECO:0000313" key="2">
    <source>
        <dbReference type="Proteomes" id="UP000030764"/>
    </source>
</evidence>
<accession>A0A085LTE7</accession>
<reference evidence="1 2" key="1">
    <citation type="journal article" date="2014" name="Nat. Genet.">
        <title>Genome and transcriptome of the porcine whipworm Trichuris suis.</title>
        <authorList>
            <person name="Jex A.R."/>
            <person name="Nejsum P."/>
            <person name="Schwarz E.M."/>
            <person name="Hu L."/>
            <person name="Young N.D."/>
            <person name="Hall R.S."/>
            <person name="Korhonen P.K."/>
            <person name="Liao S."/>
            <person name="Thamsborg S."/>
            <person name="Xia J."/>
            <person name="Xu P."/>
            <person name="Wang S."/>
            <person name="Scheerlinck J.P."/>
            <person name="Hofmann A."/>
            <person name="Sternberg P.W."/>
            <person name="Wang J."/>
            <person name="Gasser R.B."/>
        </authorList>
    </citation>
    <scope>NUCLEOTIDE SEQUENCE [LARGE SCALE GENOMIC DNA]</scope>
    <source>
        <strain evidence="1">DCEP-RM93M</strain>
    </source>
</reference>
<protein>
    <submittedName>
        <fullName evidence="1">Uncharacterized protein</fullName>
    </submittedName>
</protein>
<gene>
    <name evidence="1" type="ORF">M513_10886</name>
</gene>
<evidence type="ECO:0000313" key="1">
    <source>
        <dbReference type="EMBL" id="KFD48243.1"/>
    </source>
</evidence>
<dbReference type="Proteomes" id="UP000030764">
    <property type="component" value="Unassembled WGS sequence"/>
</dbReference>
<feature type="non-terminal residue" evidence="1">
    <location>
        <position position="88"/>
    </location>
</feature>
<organism evidence="1 2">
    <name type="scientific">Trichuris suis</name>
    <name type="common">pig whipworm</name>
    <dbReference type="NCBI Taxonomy" id="68888"/>
    <lineage>
        <taxon>Eukaryota</taxon>
        <taxon>Metazoa</taxon>
        <taxon>Ecdysozoa</taxon>
        <taxon>Nematoda</taxon>
        <taxon>Enoplea</taxon>
        <taxon>Dorylaimia</taxon>
        <taxon>Trichinellida</taxon>
        <taxon>Trichuridae</taxon>
        <taxon>Trichuris</taxon>
    </lineage>
</organism>
<keyword evidence="2" id="KW-1185">Reference proteome</keyword>
<dbReference type="EMBL" id="KL363299">
    <property type="protein sequence ID" value="KFD48243.1"/>
    <property type="molecule type" value="Genomic_DNA"/>
</dbReference>
<dbReference type="AlphaFoldDB" id="A0A085LTE7"/>
<name>A0A085LTE7_9BILA</name>
<proteinExistence type="predicted"/>